<accession>A0ABP8FHC4</accession>
<comment type="caution">
    <text evidence="1">The sequence shown here is derived from an EMBL/GenBank/DDBJ whole genome shotgun (WGS) entry which is preliminary data.</text>
</comment>
<organism evidence="1 2">
    <name type="scientific">Streptomyces venetus</name>
    <dbReference type="NCBI Taxonomy" id="1701086"/>
    <lineage>
        <taxon>Bacteria</taxon>
        <taxon>Bacillati</taxon>
        <taxon>Actinomycetota</taxon>
        <taxon>Actinomycetes</taxon>
        <taxon>Kitasatosporales</taxon>
        <taxon>Streptomycetaceae</taxon>
        <taxon>Streptomyces</taxon>
    </lineage>
</organism>
<keyword evidence="2" id="KW-1185">Reference proteome</keyword>
<dbReference type="EMBL" id="BAABET010000003">
    <property type="protein sequence ID" value="GAA4303822.1"/>
    <property type="molecule type" value="Genomic_DNA"/>
</dbReference>
<sequence>MRRRNVRRSRLLDRNSDANVYSALWEWYLHEMLLGSGCAVEIEYPIGTGGKNPDFRAEPKLLLVLLRLNSWSPAV</sequence>
<dbReference type="Proteomes" id="UP001501115">
    <property type="component" value="Unassembled WGS sequence"/>
</dbReference>
<proteinExistence type="predicted"/>
<gene>
    <name evidence="1" type="ORF">GCM10023086_20660</name>
</gene>
<reference evidence="2" key="1">
    <citation type="journal article" date="2019" name="Int. J. Syst. Evol. Microbiol.">
        <title>The Global Catalogue of Microorganisms (GCM) 10K type strain sequencing project: providing services to taxonomists for standard genome sequencing and annotation.</title>
        <authorList>
            <consortium name="The Broad Institute Genomics Platform"/>
            <consortium name="The Broad Institute Genome Sequencing Center for Infectious Disease"/>
            <person name="Wu L."/>
            <person name="Ma J."/>
        </authorList>
    </citation>
    <scope>NUCLEOTIDE SEQUENCE [LARGE SCALE GENOMIC DNA]</scope>
    <source>
        <strain evidence="2">JCM 31290</strain>
    </source>
</reference>
<name>A0ABP8FHC4_9ACTN</name>
<evidence type="ECO:0000313" key="2">
    <source>
        <dbReference type="Proteomes" id="UP001501115"/>
    </source>
</evidence>
<evidence type="ECO:0000313" key="1">
    <source>
        <dbReference type="EMBL" id="GAA4303822.1"/>
    </source>
</evidence>
<protein>
    <submittedName>
        <fullName evidence="1">Uncharacterized protein</fullName>
    </submittedName>
</protein>